<evidence type="ECO:0000313" key="2">
    <source>
        <dbReference type="Proteomes" id="UP000784294"/>
    </source>
</evidence>
<reference evidence="1" key="1">
    <citation type="submission" date="2018-11" db="EMBL/GenBank/DDBJ databases">
        <authorList>
            <consortium name="Pathogen Informatics"/>
        </authorList>
    </citation>
    <scope>NUCLEOTIDE SEQUENCE</scope>
</reference>
<comment type="caution">
    <text evidence="1">The sequence shown here is derived from an EMBL/GenBank/DDBJ whole genome shotgun (WGS) entry which is preliminary data.</text>
</comment>
<accession>A0A448XH34</accession>
<name>A0A448XH34_9PLAT</name>
<dbReference type="AlphaFoldDB" id="A0A448XH34"/>
<dbReference type="Proteomes" id="UP000784294">
    <property type="component" value="Unassembled WGS sequence"/>
</dbReference>
<keyword evidence="2" id="KW-1185">Reference proteome</keyword>
<organism evidence="1 2">
    <name type="scientific">Protopolystoma xenopodis</name>
    <dbReference type="NCBI Taxonomy" id="117903"/>
    <lineage>
        <taxon>Eukaryota</taxon>
        <taxon>Metazoa</taxon>
        <taxon>Spiralia</taxon>
        <taxon>Lophotrochozoa</taxon>
        <taxon>Platyhelminthes</taxon>
        <taxon>Monogenea</taxon>
        <taxon>Polyopisthocotylea</taxon>
        <taxon>Polystomatidea</taxon>
        <taxon>Polystomatidae</taxon>
        <taxon>Protopolystoma</taxon>
    </lineage>
</organism>
<proteinExistence type="predicted"/>
<evidence type="ECO:0000313" key="1">
    <source>
        <dbReference type="EMBL" id="VEL36380.1"/>
    </source>
</evidence>
<sequence length="81" mass="9106">MCCLCSDRNWHPCVRFINLRSPKCVEAQANLGPVVAEEMAGGANRCRSDVLEYRCQLSLMHEVIESGLSVAVSFAYVEVRW</sequence>
<protein>
    <submittedName>
        <fullName evidence="1">Uncharacterized protein</fullName>
    </submittedName>
</protein>
<dbReference type="EMBL" id="CAAALY010252108">
    <property type="protein sequence ID" value="VEL36380.1"/>
    <property type="molecule type" value="Genomic_DNA"/>
</dbReference>
<gene>
    <name evidence="1" type="ORF">PXEA_LOCUS29820</name>
</gene>